<dbReference type="EMBL" id="JARKIF010000017">
    <property type="protein sequence ID" value="KAJ7620092.1"/>
    <property type="molecule type" value="Genomic_DNA"/>
</dbReference>
<feature type="non-terminal residue" evidence="1">
    <location>
        <position position="1"/>
    </location>
</feature>
<gene>
    <name evidence="1" type="ORF">FB45DRAFT_754785</name>
</gene>
<protein>
    <submittedName>
        <fullName evidence="1">Uncharacterized protein</fullName>
    </submittedName>
</protein>
<reference evidence="1" key="1">
    <citation type="submission" date="2023-03" db="EMBL/GenBank/DDBJ databases">
        <title>Massive genome expansion in bonnet fungi (Mycena s.s.) driven by repeated elements and novel gene families across ecological guilds.</title>
        <authorList>
            <consortium name="Lawrence Berkeley National Laboratory"/>
            <person name="Harder C.B."/>
            <person name="Miyauchi S."/>
            <person name="Viragh M."/>
            <person name="Kuo A."/>
            <person name="Thoen E."/>
            <person name="Andreopoulos B."/>
            <person name="Lu D."/>
            <person name="Skrede I."/>
            <person name="Drula E."/>
            <person name="Henrissat B."/>
            <person name="Morin E."/>
            <person name="Kohler A."/>
            <person name="Barry K."/>
            <person name="LaButti K."/>
            <person name="Morin E."/>
            <person name="Salamov A."/>
            <person name="Lipzen A."/>
            <person name="Mereny Z."/>
            <person name="Hegedus B."/>
            <person name="Baldrian P."/>
            <person name="Stursova M."/>
            <person name="Weitz H."/>
            <person name="Taylor A."/>
            <person name="Grigoriev I.V."/>
            <person name="Nagy L.G."/>
            <person name="Martin F."/>
            <person name="Kauserud H."/>
        </authorList>
    </citation>
    <scope>NUCLEOTIDE SEQUENCE</scope>
    <source>
        <strain evidence="1">9284</strain>
    </source>
</reference>
<comment type="caution">
    <text evidence="1">The sequence shown here is derived from an EMBL/GenBank/DDBJ whole genome shotgun (WGS) entry which is preliminary data.</text>
</comment>
<keyword evidence="2" id="KW-1185">Reference proteome</keyword>
<organism evidence="1 2">
    <name type="scientific">Roridomyces roridus</name>
    <dbReference type="NCBI Taxonomy" id="1738132"/>
    <lineage>
        <taxon>Eukaryota</taxon>
        <taxon>Fungi</taxon>
        <taxon>Dikarya</taxon>
        <taxon>Basidiomycota</taxon>
        <taxon>Agaricomycotina</taxon>
        <taxon>Agaricomycetes</taxon>
        <taxon>Agaricomycetidae</taxon>
        <taxon>Agaricales</taxon>
        <taxon>Marasmiineae</taxon>
        <taxon>Mycenaceae</taxon>
        <taxon>Roridomyces</taxon>
    </lineage>
</organism>
<evidence type="ECO:0000313" key="2">
    <source>
        <dbReference type="Proteomes" id="UP001221142"/>
    </source>
</evidence>
<sequence>LASLQQQVDNSEKLYLLHGRREPQKEKPPMQITLHMRHYLSMITVPEHREAVTSILLSTHQLALEKLRYADHADPSLPRDQRLCRFCRAVVESPEHALFECQASTEVVQFRAVFMDNFLRTMPKWRDQWANCTSVQLLKALIYERVTIKLFGKYVYEVLRIFYEVPVYRGGRQTLGVGS</sequence>
<proteinExistence type="predicted"/>
<accession>A0AAD7BGG3</accession>
<name>A0AAD7BGG3_9AGAR</name>
<dbReference type="Proteomes" id="UP001221142">
    <property type="component" value="Unassembled WGS sequence"/>
</dbReference>
<dbReference type="AlphaFoldDB" id="A0AAD7BGG3"/>
<evidence type="ECO:0000313" key="1">
    <source>
        <dbReference type="EMBL" id="KAJ7620092.1"/>
    </source>
</evidence>